<dbReference type="AlphaFoldDB" id="A0A9D4F7G7"/>
<reference evidence="2" key="2">
    <citation type="submission" date="2020-11" db="EMBL/GenBank/DDBJ databases">
        <authorList>
            <person name="McCartney M.A."/>
            <person name="Auch B."/>
            <person name="Kono T."/>
            <person name="Mallez S."/>
            <person name="Becker A."/>
            <person name="Gohl D.M."/>
            <person name="Silverstein K.A.T."/>
            <person name="Koren S."/>
            <person name="Bechman K.B."/>
            <person name="Herman A."/>
            <person name="Abrahante J.E."/>
            <person name="Garbe J."/>
        </authorList>
    </citation>
    <scope>NUCLEOTIDE SEQUENCE</scope>
    <source>
        <strain evidence="2">Duluth1</strain>
        <tissue evidence="2">Whole animal</tissue>
    </source>
</reference>
<evidence type="ECO:0000313" key="2">
    <source>
        <dbReference type="EMBL" id="KAH3791310.1"/>
    </source>
</evidence>
<name>A0A9D4F7G7_DREPO</name>
<dbReference type="EMBL" id="JAIWYP010000007">
    <property type="protein sequence ID" value="KAH3791310.1"/>
    <property type="molecule type" value="Genomic_DNA"/>
</dbReference>
<reference evidence="2" key="1">
    <citation type="journal article" date="2019" name="bioRxiv">
        <title>The Genome of the Zebra Mussel, Dreissena polymorpha: A Resource for Invasive Species Research.</title>
        <authorList>
            <person name="McCartney M.A."/>
            <person name="Auch B."/>
            <person name="Kono T."/>
            <person name="Mallez S."/>
            <person name="Zhang Y."/>
            <person name="Obille A."/>
            <person name="Becker A."/>
            <person name="Abrahante J.E."/>
            <person name="Garbe J."/>
            <person name="Badalamenti J.P."/>
            <person name="Herman A."/>
            <person name="Mangelson H."/>
            <person name="Liachko I."/>
            <person name="Sullivan S."/>
            <person name="Sone E.D."/>
            <person name="Koren S."/>
            <person name="Silverstein K.A.T."/>
            <person name="Beckman K.B."/>
            <person name="Gohl D.M."/>
        </authorList>
    </citation>
    <scope>NUCLEOTIDE SEQUENCE</scope>
    <source>
        <strain evidence="2">Duluth1</strain>
        <tissue evidence="2">Whole animal</tissue>
    </source>
</reference>
<proteinExistence type="predicted"/>
<gene>
    <name evidence="2" type="ORF">DPMN_144793</name>
</gene>
<comment type="caution">
    <text evidence="2">The sequence shown here is derived from an EMBL/GenBank/DDBJ whole genome shotgun (WGS) entry which is preliminary data.</text>
</comment>
<evidence type="ECO:0000313" key="3">
    <source>
        <dbReference type="Proteomes" id="UP000828390"/>
    </source>
</evidence>
<accession>A0A9D4F7G7</accession>
<organism evidence="2 3">
    <name type="scientific">Dreissena polymorpha</name>
    <name type="common">Zebra mussel</name>
    <name type="synonym">Mytilus polymorpha</name>
    <dbReference type="NCBI Taxonomy" id="45954"/>
    <lineage>
        <taxon>Eukaryota</taxon>
        <taxon>Metazoa</taxon>
        <taxon>Spiralia</taxon>
        <taxon>Lophotrochozoa</taxon>
        <taxon>Mollusca</taxon>
        <taxon>Bivalvia</taxon>
        <taxon>Autobranchia</taxon>
        <taxon>Heteroconchia</taxon>
        <taxon>Euheterodonta</taxon>
        <taxon>Imparidentia</taxon>
        <taxon>Neoheterodontei</taxon>
        <taxon>Myida</taxon>
        <taxon>Dreissenoidea</taxon>
        <taxon>Dreissenidae</taxon>
        <taxon>Dreissena</taxon>
    </lineage>
</organism>
<dbReference type="Proteomes" id="UP000828390">
    <property type="component" value="Unassembled WGS sequence"/>
</dbReference>
<evidence type="ECO:0000256" key="1">
    <source>
        <dbReference type="SAM" id="MobiDB-lite"/>
    </source>
</evidence>
<feature type="compositionally biased region" description="Low complexity" evidence="1">
    <location>
        <begin position="55"/>
        <end position="68"/>
    </location>
</feature>
<keyword evidence="3" id="KW-1185">Reference proteome</keyword>
<protein>
    <submittedName>
        <fullName evidence="2">Uncharacterized protein</fullName>
    </submittedName>
</protein>
<sequence>MHPCHTTYCTSIGLATLTTAPLRVQYRNCRNNTAGTDLTHILQPDGEAVHRNATRSSSVVSHGRSSDS</sequence>
<feature type="region of interest" description="Disordered" evidence="1">
    <location>
        <begin position="43"/>
        <end position="68"/>
    </location>
</feature>